<dbReference type="Pfam" id="PF00188">
    <property type="entry name" value="CAP"/>
    <property type="match status" value="1"/>
</dbReference>
<organism evidence="3 4">
    <name type="scientific">Corynebacterium uropygiale</name>
    <dbReference type="NCBI Taxonomy" id="1775911"/>
    <lineage>
        <taxon>Bacteria</taxon>
        <taxon>Bacillati</taxon>
        <taxon>Actinomycetota</taxon>
        <taxon>Actinomycetes</taxon>
        <taxon>Mycobacteriales</taxon>
        <taxon>Corynebacteriaceae</taxon>
        <taxon>Corynebacterium</taxon>
    </lineage>
</organism>
<sequence>MKKTLIASALAGSVLLAPITAQAAPAPGTPNIPGSSELSSSIISPETNTVIAQTNAFRASQGLPALAQDARLNATATAWAEYLALTNQFKHANLGLVGASAENIAKVGAVEHAVGAWENSPGHRANMVGAHRSVGIGIARAWDGQIIVVQEFGR</sequence>
<evidence type="ECO:0000313" key="4">
    <source>
        <dbReference type="Proteomes" id="UP001139336"/>
    </source>
</evidence>
<keyword evidence="1" id="KW-0732">Signal</keyword>
<dbReference type="RefSeq" id="WP_236117933.1">
    <property type="nucleotide sequence ID" value="NZ_JAKGSI010000001.1"/>
</dbReference>
<feature type="signal peptide" evidence="1">
    <location>
        <begin position="1"/>
        <end position="23"/>
    </location>
</feature>
<dbReference type="CDD" id="cd05379">
    <property type="entry name" value="CAP_bacterial"/>
    <property type="match status" value="1"/>
</dbReference>
<dbReference type="SUPFAM" id="SSF55797">
    <property type="entry name" value="PR-1-like"/>
    <property type="match status" value="1"/>
</dbReference>
<proteinExistence type="predicted"/>
<dbReference type="Proteomes" id="UP001139336">
    <property type="component" value="Unassembled WGS sequence"/>
</dbReference>
<feature type="domain" description="SCP" evidence="2">
    <location>
        <begin position="53"/>
        <end position="152"/>
    </location>
</feature>
<gene>
    <name evidence="3" type="ORF">L1O03_03060</name>
</gene>
<evidence type="ECO:0000259" key="2">
    <source>
        <dbReference type="Pfam" id="PF00188"/>
    </source>
</evidence>
<keyword evidence="4" id="KW-1185">Reference proteome</keyword>
<dbReference type="PANTHER" id="PTHR31157:SF1">
    <property type="entry name" value="SCP DOMAIN-CONTAINING PROTEIN"/>
    <property type="match status" value="1"/>
</dbReference>
<feature type="chain" id="PRO_5040790948" evidence="1">
    <location>
        <begin position="24"/>
        <end position="154"/>
    </location>
</feature>
<dbReference type="InterPro" id="IPR035940">
    <property type="entry name" value="CAP_sf"/>
</dbReference>
<dbReference type="AlphaFoldDB" id="A0A9X1QQU9"/>
<dbReference type="EMBL" id="JAKGSI010000001">
    <property type="protein sequence ID" value="MCF4006158.1"/>
    <property type="molecule type" value="Genomic_DNA"/>
</dbReference>
<reference evidence="3" key="1">
    <citation type="submission" date="2022-01" db="EMBL/GenBank/DDBJ databases">
        <title>Corynebacterium sp. nov isolated from isolated from the feces of the greater white-fronted geese (Anser albifrons) at Poyang Lake, PR China.</title>
        <authorList>
            <person name="Liu Q."/>
        </authorList>
    </citation>
    <scope>NUCLEOTIDE SEQUENCE</scope>
    <source>
        <strain evidence="3">JCM 32435</strain>
    </source>
</reference>
<protein>
    <submittedName>
        <fullName evidence="3">CAP domain-containing protein</fullName>
    </submittedName>
</protein>
<name>A0A9X1QQU9_9CORY</name>
<evidence type="ECO:0000313" key="3">
    <source>
        <dbReference type="EMBL" id="MCF4006158.1"/>
    </source>
</evidence>
<dbReference type="Gene3D" id="3.40.33.10">
    <property type="entry name" value="CAP"/>
    <property type="match status" value="1"/>
</dbReference>
<dbReference type="PANTHER" id="PTHR31157">
    <property type="entry name" value="SCP DOMAIN-CONTAINING PROTEIN"/>
    <property type="match status" value="1"/>
</dbReference>
<evidence type="ECO:0000256" key="1">
    <source>
        <dbReference type="SAM" id="SignalP"/>
    </source>
</evidence>
<comment type="caution">
    <text evidence="3">The sequence shown here is derived from an EMBL/GenBank/DDBJ whole genome shotgun (WGS) entry which is preliminary data.</text>
</comment>
<dbReference type="InterPro" id="IPR014044">
    <property type="entry name" value="CAP_dom"/>
</dbReference>
<accession>A0A9X1QQU9</accession>